<gene>
    <name evidence="2" type="ORF">O181_045973</name>
</gene>
<keyword evidence="3" id="KW-1185">Reference proteome</keyword>
<feature type="region of interest" description="Disordered" evidence="1">
    <location>
        <begin position="1"/>
        <end position="32"/>
    </location>
</feature>
<protein>
    <submittedName>
        <fullName evidence="2">Uncharacterized protein</fullName>
    </submittedName>
</protein>
<evidence type="ECO:0000256" key="1">
    <source>
        <dbReference type="SAM" id="MobiDB-lite"/>
    </source>
</evidence>
<reference evidence="2" key="1">
    <citation type="submission" date="2021-03" db="EMBL/GenBank/DDBJ databases">
        <title>Draft genome sequence of rust myrtle Austropuccinia psidii MF-1, a brazilian biotype.</title>
        <authorList>
            <person name="Quecine M.C."/>
            <person name="Pachon D.M.R."/>
            <person name="Bonatelli M.L."/>
            <person name="Correr F.H."/>
            <person name="Franceschini L.M."/>
            <person name="Leite T.F."/>
            <person name="Margarido G.R.A."/>
            <person name="Almeida C.A."/>
            <person name="Ferrarezi J.A."/>
            <person name="Labate C.A."/>
        </authorList>
    </citation>
    <scope>NUCLEOTIDE SEQUENCE</scope>
    <source>
        <strain evidence="2">MF-1</strain>
    </source>
</reference>
<evidence type="ECO:0000313" key="3">
    <source>
        <dbReference type="Proteomes" id="UP000765509"/>
    </source>
</evidence>
<evidence type="ECO:0000313" key="2">
    <source>
        <dbReference type="EMBL" id="MBW0506258.1"/>
    </source>
</evidence>
<accession>A0A9Q3HI35</accession>
<comment type="caution">
    <text evidence="2">The sequence shown here is derived from an EMBL/GenBank/DDBJ whole genome shotgun (WGS) entry which is preliminary data.</text>
</comment>
<sequence>MPVQHSPPARQTRFQAKPPAVLLPTPRAPLDGTSKVSQLAAHLERGPNLKGEIQYRKEGRGPRRSSPFAGVVGACSGMSRTTLKGPGEGFDDEEENSLEEEVSDCI</sequence>
<organism evidence="2 3">
    <name type="scientific">Austropuccinia psidii MF-1</name>
    <dbReference type="NCBI Taxonomy" id="1389203"/>
    <lineage>
        <taxon>Eukaryota</taxon>
        <taxon>Fungi</taxon>
        <taxon>Dikarya</taxon>
        <taxon>Basidiomycota</taxon>
        <taxon>Pucciniomycotina</taxon>
        <taxon>Pucciniomycetes</taxon>
        <taxon>Pucciniales</taxon>
        <taxon>Sphaerophragmiaceae</taxon>
        <taxon>Austropuccinia</taxon>
    </lineage>
</organism>
<dbReference type="AlphaFoldDB" id="A0A9Q3HI35"/>
<dbReference type="Proteomes" id="UP000765509">
    <property type="component" value="Unassembled WGS sequence"/>
</dbReference>
<name>A0A9Q3HI35_9BASI</name>
<proteinExistence type="predicted"/>
<feature type="region of interest" description="Disordered" evidence="1">
    <location>
        <begin position="57"/>
        <end position="106"/>
    </location>
</feature>
<feature type="compositionally biased region" description="Acidic residues" evidence="1">
    <location>
        <begin position="89"/>
        <end position="106"/>
    </location>
</feature>
<dbReference type="EMBL" id="AVOT02018976">
    <property type="protein sequence ID" value="MBW0506258.1"/>
    <property type="molecule type" value="Genomic_DNA"/>
</dbReference>